<evidence type="ECO:0000313" key="1">
    <source>
        <dbReference type="EMBL" id="KAH3678542.1"/>
    </source>
</evidence>
<reference evidence="1" key="2">
    <citation type="submission" date="2021-01" db="EMBL/GenBank/DDBJ databases">
        <authorList>
            <person name="Schikora-Tamarit M.A."/>
        </authorList>
    </citation>
    <scope>NUCLEOTIDE SEQUENCE</scope>
    <source>
        <strain evidence="1">CBS2887</strain>
    </source>
</reference>
<evidence type="ECO:0000313" key="2">
    <source>
        <dbReference type="Proteomes" id="UP000774326"/>
    </source>
</evidence>
<accession>A0A9P8PUB3</accession>
<keyword evidence="2" id="KW-1185">Reference proteome</keyword>
<dbReference type="Proteomes" id="UP000774326">
    <property type="component" value="Unassembled WGS sequence"/>
</dbReference>
<dbReference type="EMBL" id="JAEUBG010005079">
    <property type="protein sequence ID" value="KAH3678542.1"/>
    <property type="molecule type" value="Genomic_DNA"/>
</dbReference>
<dbReference type="AlphaFoldDB" id="A0A9P8PUB3"/>
<sequence>MTEKTDKLCRDSLIHQDISSLTLFRTRVRQDVLQFQTGDVCVIDSDPFVTRTVSQDIHGVMTTIGVQPMMINDTDQFVFGWCGPNRWRETFNRNG</sequence>
<gene>
    <name evidence="1" type="ORF">WICPIJ_008835</name>
</gene>
<reference evidence="1" key="1">
    <citation type="journal article" date="2021" name="Open Biol.">
        <title>Shared evolutionary footprints suggest mitochondrial oxidative damage underlies multiple complex I losses in fungi.</title>
        <authorList>
            <person name="Schikora-Tamarit M.A."/>
            <person name="Marcet-Houben M."/>
            <person name="Nosek J."/>
            <person name="Gabaldon T."/>
        </authorList>
    </citation>
    <scope>NUCLEOTIDE SEQUENCE</scope>
    <source>
        <strain evidence="1">CBS2887</strain>
    </source>
</reference>
<name>A0A9P8PUB3_WICPI</name>
<proteinExistence type="predicted"/>
<comment type="caution">
    <text evidence="1">The sequence shown here is derived from an EMBL/GenBank/DDBJ whole genome shotgun (WGS) entry which is preliminary data.</text>
</comment>
<organism evidence="1 2">
    <name type="scientific">Wickerhamomyces pijperi</name>
    <name type="common">Yeast</name>
    <name type="synonym">Pichia pijperi</name>
    <dbReference type="NCBI Taxonomy" id="599730"/>
    <lineage>
        <taxon>Eukaryota</taxon>
        <taxon>Fungi</taxon>
        <taxon>Dikarya</taxon>
        <taxon>Ascomycota</taxon>
        <taxon>Saccharomycotina</taxon>
        <taxon>Saccharomycetes</taxon>
        <taxon>Phaffomycetales</taxon>
        <taxon>Wickerhamomycetaceae</taxon>
        <taxon>Wickerhamomyces</taxon>
    </lineage>
</organism>
<protein>
    <submittedName>
        <fullName evidence="1">Uncharacterized protein</fullName>
    </submittedName>
</protein>